<sequence>MKNVLLLGLVSILTFSAQAQSLEKRTVEEYDEISVSGWFDVELVEGNEGQITLTGRASQLKHIDSEVVNGDLKIEWAKRSNLNPFYSFSKITITIPVESIHAVSLSGSGSISGNSTLIAERFTTNLSGSGEIDLNVNANSLNSRISGSGNIILHGQVENHNTEISGSGKIKAYDMETDIVDATISGSANVNVKANKEIRARISGSGDVNYIGSPDKIDSKVSGSGSVTKRKRSS</sequence>
<proteinExistence type="predicted"/>
<feature type="domain" description="Putative auto-transporter adhesin head GIN" evidence="3">
    <location>
        <begin position="29"/>
        <end position="214"/>
    </location>
</feature>
<feature type="chain" id="PRO_5017311380" evidence="2">
    <location>
        <begin position="20"/>
        <end position="234"/>
    </location>
</feature>
<dbReference type="PANTHER" id="PTHR39200">
    <property type="entry name" value="HYPOTHETICAL EXPORTED PROTEIN"/>
    <property type="match status" value="1"/>
</dbReference>
<dbReference type="PANTHER" id="PTHR39200:SF1">
    <property type="entry name" value="AUTO-TRANSPORTER ADHESIN HEAD GIN DOMAIN-CONTAINING PROTEIN-RELATED"/>
    <property type="match status" value="1"/>
</dbReference>
<organism evidence="4 5">
    <name type="scientific">Ulvibacterium marinum</name>
    <dbReference type="NCBI Taxonomy" id="2419782"/>
    <lineage>
        <taxon>Bacteria</taxon>
        <taxon>Pseudomonadati</taxon>
        <taxon>Bacteroidota</taxon>
        <taxon>Flavobacteriia</taxon>
        <taxon>Flavobacteriales</taxon>
        <taxon>Flavobacteriaceae</taxon>
        <taxon>Ulvibacterium</taxon>
    </lineage>
</organism>
<evidence type="ECO:0000256" key="2">
    <source>
        <dbReference type="SAM" id="SignalP"/>
    </source>
</evidence>
<dbReference type="Pfam" id="PF10988">
    <property type="entry name" value="DUF2807"/>
    <property type="match status" value="1"/>
</dbReference>
<dbReference type="OrthoDB" id="5585143at2"/>
<protein>
    <submittedName>
        <fullName evidence="4">DUF2807 domain-containing protein</fullName>
    </submittedName>
</protein>
<keyword evidence="2" id="KW-0732">Signal</keyword>
<dbReference type="Proteomes" id="UP000276603">
    <property type="component" value="Unassembled WGS sequence"/>
</dbReference>
<keyword evidence="5" id="KW-1185">Reference proteome</keyword>
<dbReference type="InterPro" id="IPR021255">
    <property type="entry name" value="DUF2807"/>
</dbReference>
<name>A0A3B0BY90_9FLAO</name>
<dbReference type="AlphaFoldDB" id="A0A3B0BY90"/>
<dbReference type="RefSeq" id="WP_120713929.1">
    <property type="nucleotide sequence ID" value="NZ_RBCJ01000005.1"/>
</dbReference>
<dbReference type="Gene3D" id="2.160.20.120">
    <property type="match status" value="1"/>
</dbReference>
<comment type="caution">
    <text evidence="4">The sequence shown here is derived from an EMBL/GenBank/DDBJ whole genome shotgun (WGS) entry which is preliminary data.</text>
</comment>
<reference evidence="4 5" key="1">
    <citation type="submission" date="2018-10" db="EMBL/GenBank/DDBJ databases">
        <title>Ulvibacterium marinum gen. nov., sp. nov., a novel marine bacterium of the family Flavobacteriaceae, isolated from a culture of the green alga Ulva prolifera.</title>
        <authorList>
            <person name="Zhang Z."/>
        </authorList>
    </citation>
    <scope>NUCLEOTIDE SEQUENCE [LARGE SCALE GENOMIC DNA]</scope>
    <source>
        <strain evidence="4 5">CCMM003</strain>
    </source>
</reference>
<dbReference type="EMBL" id="RBCJ01000005">
    <property type="protein sequence ID" value="RKN78032.1"/>
    <property type="molecule type" value="Genomic_DNA"/>
</dbReference>
<evidence type="ECO:0000259" key="3">
    <source>
        <dbReference type="Pfam" id="PF10988"/>
    </source>
</evidence>
<feature type="signal peptide" evidence="2">
    <location>
        <begin position="1"/>
        <end position="19"/>
    </location>
</feature>
<accession>A0A3B0BY90</accession>
<evidence type="ECO:0000313" key="5">
    <source>
        <dbReference type="Proteomes" id="UP000276603"/>
    </source>
</evidence>
<gene>
    <name evidence="4" type="ORF">D7Z94_22755</name>
</gene>
<evidence type="ECO:0000256" key="1">
    <source>
        <dbReference type="SAM" id="MobiDB-lite"/>
    </source>
</evidence>
<evidence type="ECO:0000313" key="4">
    <source>
        <dbReference type="EMBL" id="RKN78032.1"/>
    </source>
</evidence>
<feature type="region of interest" description="Disordered" evidence="1">
    <location>
        <begin position="213"/>
        <end position="234"/>
    </location>
</feature>